<evidence type="ECO:0000313" key="1">
    <source>
        <dbReference type="EMBL" id="JAC74242.1"/>
    </source>
</evidence>
<dbReference type="EMBL" id="GBEZ01011558">
    <property type="protein sequence ID" value="JAC74242.1"/>
    <property type="molecule type" value="Transcribed_RNA"/>
</dbReference>
<feature type="non-terminal residue" evidence="1">
    <location>
        <position position="1"/>
    </location>
</feature>
<feature type="non-terminal residue" evidence="1">
    <location>
        <position position="124"/>
    </location>
</feature>
<proteinExistence type="predicted"/>
<dbReference type="AlphaFoldDB" id="A0A061RMW5"/>
<gene>
    <name evidence="1" type="ORF">TSPGSL018_26498</name>
</gene>
<name>A0A061RMW5_9CHLO</name>
<sequence length="124" mass="12429">LRAPAAAGNLAPQVVRSAAEAWGILRAIEAAEPGACDPESGAVEFLLLPTGCLAAAGHEPQAVLPALSVPSCRLMRGGAADGGRRRAVEVLEVGVGELSAFIDGCCNRDSALCGSPPSGSRLLV</sequence>
<accession>A0A061RMW5</accession>
<organism evidence="1">
    <name type="scientific">Tetraselmis sp. GSL018</name>
    <dbReference type="NCBI Taxonomy" id="582737"/>
    <lineage>
        <taxon>Eukaryota</taxon>
        <taxon>Viridiplantae</taxon>
        <taxon>Chlorophyta</taxon>
        <taxon>core chlorophytes</taxon>
        <taxon>Chlorodendrophyceae</taxon>
        <taxon>Chlorodendrales</taxon>
        <taxon>Chlorodendraceae</taxon>
        <taxon>Tetraselmis</taxon>
    </lineage>
</organism>
<protein>
    <submittedName>
        <fullName evidence="1">Uncharacterized protein</fullName>
    </submittedName>
</protein>
<reference evidence="1" key="1">
    <citation type="submission" date="2014-05" db="EMBL/GenBank/DDBJ databases">
        <title>The transcriptome of the halophilic microalga Tetraselmis sp. GSL018 isolated from the Great Salt Lake, Utah.</title>
        <authorList>
            <person name="Jinkerson R.E."/>
            <person name="D'Adamo S."/>
            <person name="Posewitz M.C."/>
        </authorList>
    </citation>
    <scope>NUCLEOTIDE SEQUENCE</scope>
    <source>
        <strain evidence="1">GSL018</strain>
    </source>
</reference>